<accession>Q7RCU0</accession>
<organism evidence="1 2">
    <name type="scientific">Plasmodium yoelii yoelii</name>
    <dbReference type="NCBI Taxonomy" id="73239"/>
    <lineage>
        <taxon>Eukaryota</taxon>
        <taxon>Sar</taxon>
        <taxon>Alveolata</taxon>
        <taxon>Apicomplexa</taxon>
        <taxon>Aconoidasida</taxon>
        <taxon>Haemosporida</taxon>
        <taxon>Plasmodiidae</taxon>
        <taxon>Plasmodium</taxon>
        <taxon>Plasmodium (Vinckeia)</taxon>
    </lineage>
</organism>
<proteinExistence type="predicted"/>
<dbReference type="EMBL" id="AABL01001837">
    <property type="protein sequence ID" value="EAA17748.1"/>
    <property type="molecule type" value="Genomic_DNA"/>
</dbReference>
<reference evidence="1 2" key="1">
    <citation type="journal article" date="2002" name="Nature">
        <title>Genome sequence and comparative analysis of the model rodent malaria parasite Plasmodium yoelii yoelii.</title>
        <authorList>
            <person name="Carlton J.M."/>
            <person name="Angiuoli S.V."/>
            <person name="Suh B.B."/>
            <person name="Kooij T.W."/>
            <person name="Pertea M."/>
            <person name="Silva J.C."/>
            <person name="Ermolaeva M.D."/>
            <person name="Allen J.E."/>
            <person name="Selengut J.D."/>
            <person name="Koo H.L."/>
            <person name="Peterson J.D."/>
            <person name="Pop M."/>
            <person name="Kosack D.S."/>
            <person name="Shumway M.F."/>
            <person name="Bidwell S.L."/>
            <person name="Shallom S.J."/>
            <person name="van Aken S.E."/>
            <person name="Riedmuller S.B."/>
            <person name="Feldblyum T.V."/>
            <person name="Cho J.K."/>
            <person name="Quackenbush J."/>
            <person name="Sedegah M."/>
            <person name="Shoaibi A."/>
            <person name="Cummings L.M."/>
            <person name="Florens L."/>
            <person name="Yates J.R."/>
            <person name="Raine J.D."/>
            <person name="Sinden R.E."/>
            <person name="Harris M.A."/>
            <person name="Cunningham D.A."/>
            <person name="Preiser P.R."/>
            <person name="Bergman L.W."/>
            <person name="Vaidya A.B."/>
            <person name="van Lin L.H."/>
            <person name="Janse C.J."/>
            <person name="Waters A.P."/>
            <person name="Smith H.O."/>
            <person name="White O.R."/>
            <person name="Salzberg S.L."/>
            <person name="Venter J.C."/>
            <person name="Fraser C.M."/>
            <person name="Hoffman S.L."/>
            <person name="Gardner M.J."/>
            <person name="Carucci D.J."/>
        </authorList>
    </citation>
    <scope>NUCLEOTIDE SEQUENCE [LARGE SCALE GENOMIC DNA]</scope>
    <source>
        <strain evidence="1 2">17XNL</strain>
    </source>
</reference>
<dbReference type="PaxDb" id="73239-Q7RCU0"/>
<sequence>MQQKRRIVINMKGAHIPFFHNKTYYLYNIYFNLNNVIQLNCNNRYS</sequence>
<evidence type="ECO:0000313" key="1">
    <source>
        <dbReference type="EMBL" id="EAA17748.1"/>
    </source>
</evidence>
<keyword evidence="2" id="KW-1185">Reference proteome</keyword>
<gene>
    <name evidence="1" type="ORF">PY05687</name>
</gene>
<dbReference type="Proteomes" id="UP000008553">
    <property type="component" value="Unassembled WGS sequence"/>
</dbReference>
<dbReference type="AlphaFoldDB" id="Q7RCU0"/>
<comment type="caution">
    <text evidence="1">The sequence shown here is derived from an EMBL/GenBank/DDBJ whole genome shotgun (WGS) entry which is preliminary data.</text>
</comment>
<dbReference type="InParanoid" id="Q7RCU0"/>
<evidence type="ECO:0000313" key="2">
    <source>
        <dbReference type="Proteomes" id="UP000008553"/>
    </source>
</evidence>
<protein>
    <submittedName>
        <fullName evidence="1">Uncharacterized protein</fullName>
    </submittedName>
</protein>
<name>Q7RCU0_PLAYO</name>